<evidence type="ECO:0000313" key="5">
    <source>
        <dbReference type="EMBL" id="KAB5543285.1"/>
    </source>
</evidence>
<protein>
    <recommendedName>
        <fullName evidence="4">WSC domain-containing protein</fullName>
    </recommendedName>
</protein>
<dbReference type="SMART" id="SM00321">
    <property type="entry name" value="WSC"/>
    <property type="match status" value="2"/>
</dbReference>
<dbReference type="AlphaFoldDB" id="A0A5N5LKN3"/>
<feature type="transmembrane region" description="Helical" evidence="3">
    <location>
        <begin position="17"/>
        <end position="35"/>
    </location>
</feature>
<dbReference type="OrthoDB" id="5985073at2759"/>
<name>A0A5N5LKN3_PANHP</name>
<reference evidence="5 6" key="1">
    <citation type="submission" date="2019-06" db="EMBL/GenBank/DDBJ databases">
        <title>A chromosome-scale genome assembly of the striped catfish, Pangasianodon hypophthalmus.</title>
        <authorList>
            <person name="Wen M."/>
            <person name="Zahm M."/>
            <person name="Roques C."/>
            <person name="Cabau C."/>
            <person name="Klopp C."/>
            <person name="Donnadieu C."/>
            <person name="Jouanno E."/>
            <person name="Avarre J.-C."/>
            <person name="Campet M."/>
            <person name="Ha T.T.T."/>
            <person name="Dugue R."/>
            <person name="Lampietro C."/>
            <person name="Louis A."/>
            <person name="Herpin A."/>
            <person name="Echchiki A."/>
            <person name="Berthelot C."/>
            <person name="Parey E."/>
            <person name="Roest-Crollius H."/>
            <person name="Braasch I."/>
            <person name="Postlethwait J."/>
            <person name="Bobe J."/>
            <person name="Montfort J."/>
            <person name="Bouchez O."/>
            <person name="Begum T."/>
            <person name="Schartl M."/>
            <person name="Guiguen Y."/>
        </authorList>
    </citation>
    <scope>NUCLEOTIDE SEQUENCE [LARGE SCALE GENOMIC DNA]</scope>
    <source>
        <strain evidence="5 6">Indonesia</strain>
        <tissue evidence="5">Blood</tissue>
    </source>
</reference>
<dbReference type="InterPro" id="IPR027417">
    <property type="entry name" value="P-loop_NTPase"/>
</dbReference>
<dbReference type="EMBL" id="VFJC01000018">
    <property type="protein sequence ID" value="KAB5543285.1"/>
    <property type="molecule type" value="Genomic_DNA"/>
</dbReference>
<dbReference type="Pfam" id="PF01822">
    <property type="entry name" value="WSC"/>
    <property type="match status" value="2"/>
</dbReference>
<dbReference type="Pfam" id="PF00685">
    <property type="entry name" value="Sulfotransfer_1"/>
    <property type="match status" value="1"/>
</dbReference>
<dbReference type="GO" id="GO:0008146">
    <property type="term" value="F:sulfotransferase activity"/>
    <property type="evidence" value="ECO:0007669"/>
    <property type="project" value="InterPro"/>
</dbReference>
<dbReference type="PANTHER" id="PTHR45964">
    <property type="entry name" value="WSCD FAMILY MEMBER CG9164"/>
    <property type="match status" value="1"/>
</dbReference>
<dbReference type="Gene3D" id="3.40.50.300">
    <property type="entry name" value="P-loop containing nucleotide triphosphate hydrolases"/>
    <property type="match status" value="1"/>
</dbReference>
<evidence type="ECO:0000313" key="6">
    <source>
        <dbReference type="Proteomes" id="UP000327468"/>
    </source>
</evidence>
<organism evidence="5 6">
    <name type="scientific">Pangasianodon hypophthalmus</name>
    <name type="common">Striped catfish</name>
    <name type="synonym">Helicophagus hypophthalmus</name>
    <dbReference type="NCBI Taxonomy" id="310915"/>
    <lineage>
        <taxon>Eukaryota</taxon>
        <taxon>Metazoa</taxon>
        <taxon>Chordata</taxon>
        <taxon>Craniata</taxon>
        <taxon>Vertebrata</taxon>
        <taxon>Euteleostomi</taxon>
        <taxon>Actinopterygii</taxon>
        <taxon>Neopterygii</taxon>
        <taxon>Teleostei</taxon>
        <taxon>Ostariophysi</taxon>
        <taxon>Siluriformes</taxon>
        <taxon>Pangasiidae</taxon>
        <taxon>Pangasianodon</taxon>
    </lineage>
</organism>
<evidence type="ECO:0000256" key="2">
    <source>
        <dbReference type="ARBA" id="ARBA00022737"/>
    </source>
</evidence>
<evidence type="ECO:0000256" key="3">
    <source>
        <dbReference type="SAM" id="Phobius"/>
    </source>
</evidence>
<proteinExistence type="inferred from homology"/>
<keyword evidence="3" id="KW-1133">Transmembrane helix</keyword>
<keyword evidence="3" id="KW-0812">Transmembrane</keyword>
<keyword evidence="3" id="KW-0472">Membrane</keyword>
<accession>A0A5N5LKN3</accession>
<dbReference type="Proteomes" id="UP000327468">
    <property type="component" value="Chromosome 17"/>
</dbReference>
<evidence type="ECO:0000256" key="1">
    <source>
        <dbReference type="ARBA" id="ARBA00010236"/>
    </source>
</evidence>
<feature type="domain" description="WSC" evidence="4">
    <location>
        <begin position="140"/>
        <end position="232"/>
    </location>
</feature>
<dbReference type="InterPro" id="IPR002889">
    <property type="entry name" value="WSC_carb-bd"/>
</dbReference>
<dbReference type="SUPFAM" id="SSF52540">
    <property type="entry name" value="P-loop containing nucleoside triphosphate hydrolases"/>
    <property type="match status" value="1"/>
</dbReference>
<comment type="caution">
    <text evidence="5">The sequence shown here is derived from an EMBL/GenBank/DDBJ whole genome shotgun (WGS) entry which is preliminary data.</text>
</comment>
<dbReference type="PANTHER" id="PTHR45964:SF8">
    <property type="entry name" value="SIALATE:O-SULFOTRANSFERASE 1"/>
    <property type="match status" value="1"/>
</dbReference>
<dbReference type="InterPro" id="IPR000863">
    <property type="entry name" value="Sulfotransferase_dom"/>
</dbReference>
<dbReference type="InterPro" id="IPR051589">
    <property type="entry name" value="Sialate-O-sulfotransferase"/>
</dbReference>
<gene>
    <name evidence="5" type="ORF">PHYPO_G00077320</name>
</gene>
<keyword evidence="2" id="KW-0677">Repeat</keyword>
<keyword evidence="6" id="KW-1185">Reference proteome</keyword>
<dbReference type="PROSITE" id="PS51212">
    <property type="entry name" value="WSC"/>
    <property type="match status" value="1"/>
</dbReference>
<comment type="similarity">
    <text evidence="1">Belongs to the WSCD family.</text>
</comment>
<evidence type="ECO:0000259" key="4">
    <source>
        <dbReference type="PROSITE" id="PS51212"/>
    </source>
</evidence>
<sequence length="575" mass="66025">MAKTFYRLQRFLRQAQLLFLFLGVAYIMAGSVLLLQRSNVALFQKGTYLPSSLLSVPLPPRSLEAPSVSWHHRRPGSTIIQDVENNPDLSGSRADRERFVSRNLKIRHLRRHWIQGRRTEENSAEHNPSNSSWSRDSRHKGTYIGCFLNDDKQHALGGTVLYDFRKMTSSLCQDTCSESGYRFAGLEYGTECHCGNRISAPRARSEDCNLNCRGERDSLCGGVARLSIYKVEEGRPGHRRYRNVHYHGCFHTPKNISAGFLLHASQQNITSQLCVEMCTDQELPLAVLRGQDCLCGHTSTFLLMQKNVDRQLCGQSKATNHTSSADYSQVYSTPVLESQCRERMFLPESSSSLTALSSFPGAGNTWLRHLIELATGYYTGSYYFDGSLYNKGFKGEKDYWRSGRTICVKTHESGQREIKKFESAILLIRNPYHCLVAEFNRKNAGHLGYATDTLWKSKEWPEFVETYSSWWASHALAWLQFCRRLLVVHYEQLLTDLVNQLRLMTAFLNVTVPEERLLCAERNRDGHFKRTGSRRLTFDPFTEGMRTRIDGYMQEVDHALRDRNLSGLRQEYMPR</sequence>